<dbReference type="PRINTS" id="PR01453">
    <property type="entry name" value="EPMEMFAMILY"/>
</dbReference>
<dbReference type="PROSITE" id="PS01222">
    <property type="entry name" value="PMP22_2"/>
    <property type="match status" value="1"/>
</dbReference>
<dbReference type="GO" id="GO:0005886">
    <property type="term" value="C:plasma membrane"/>
    <property type="evidence" value="ECO:0007669"/>
    <property type="project" value="TreeGrafter"/>
</dbReference>
<evidence type="ECO:0000256" key="5">
    <source>
        <dbReference type="ARBA" id="ARBA00023136"/>
    </source>
</evidence>
<dbReference type="FunFam" id="1.20.140.150:FF:000016">
    <property type="entry name" value="Epithelial membrane protein 3"/>
    <property type="match status" value="1"/>
</dbReference>
<dbReference type="InterPro" id="IPR050579">
    <property type="entry name" value="PMP-22/EMP/MP20-like"/>
</dbReference>
<dbReference type="PROSITE" id="PS01221">
    <property type="entry name" value="PMP22_1"/>
    <property type="match status" value="1"/>
</dbReference>
<dbReference type="EMBL" id="JAOTOJ010000008">
    <property type="protein sequence ID" value="KAK9397500.1"/>
    <property type="molecule type" value="Genomic_DNA"/>
</dbReference>
<proteinExistence type="inferred from homology"/>
<comment type="subcellular location">
    <subcellularLocation>
        <location evidence="1 9">Membrane</location>
        <topology evidence="1 9">Multi-pass membrane protein</topology>
    </subcellularLocation>
</comment>
<evidence type="ECO:0000256" key="2">
    <source>
        <dbReference type="ARBA" id="ARBA00006864"/>
    </source>
</evidence>
<accession>A0AAW1B5U6</accession>
<dbReference type="PANTHER" id="PTHR10671:SF8">
    <property type="entry name" value="EPITHELIAL MEMBRANE PROTEIN 3"/>
    <property type="match status" value="1"/>
</dbReference>
<reference evidence="11 12" key="1">
    <citation type="journal article" date="2024" name="Proc. Natl. Acad. Sci. U.S.A.">
        <title>The genetic regulatory architecture and epigenomic basis for age-related changes in rattlesnake venom.</title>
        <authorList>
            <person name="Hogan M.P."/>
            <person name="Holding M.L."/>
            <person name="Nystrom G.S."/>
            <person name="Colston T.J."/>
            <person name="Bartlett D.A."/>
            <person name="Mason A.J."/>
            <person name="Ellsworth S.A."/>
            <person name="Rautsaw R.M."/>
            <person name="Lawrence K.C."/>
            <person name="Strickland J.L."/>
            <person name="He B."/>
            <person name="Fraser P."/>
            <person name="Margres M.J."/>
            <person name="Gilbert D.M."/>
            <person name="Gibbs H.L."/>
            <person name="Parkinson C.L."/>
            <person name="Rokyta D.R."/>
        </authorList>
    </citation>
    <scope>NUCLEOTIDE SEQUENCE [LARGE SCALE GENOMIC DNA]</scope>
    <source>
        <strain evidence="11">DRR0105</strain>
    </source>
</reference>
<feature type="transmembrane region" description="Helical" evidence="9">
    <location>
        <begin position="214"/>
        <end position="233"/>
    </location>
</feature>
<feature type="transmembrane region" description="Helical" evidence="9">
    <location>
        <begin position="77"/>
        <end position="98"/>
    </location>
</feature>
<evidence type="ECO:0000256" key="8">
    <source>
        <dbReference type="ARBA" id="ARBA00067201"/>
    </source>
</evidence>
<dbReference type="InterPro" id="IPR003934">
    <property type="entry name" value="EMP_3"/>
</dbReference>
<protein>
    <recommendedName>
        <fullName evidence="8">Epithelial membrane protein 3</fullName>
    </recommendedName>
</protein>
<name>A0AAW1B5U6_CROAD</name>
<feature type="transmembrane region" description="Helical" evidence="9">
    <location>
        <begin position="170"/>
        <end position="194"/>
    </location>
</feature>
<keyword evidence="12" id="KW-1185">Reference proteome</keyword>
<dbReference type="Gene3D" id="1.20.140.150">
    <property type="match status" value="1"/>
</dbReference>
<evidence type="ECO:0000256" key="3">
    <source>
        <dbReference type="ARBA" id="ARBA00022692"/>
    </source>
</evidence>
<dbReference type="InterPro" id="IPR004032">
    <property type="entry name" value="PMP22_EMP_MP20"/>
</dbReference>
<dbReference type="PANTHER" id="PTHR10671">
    <property type="entry name" value="EPITHELIAL MEMBRANE PROTEIN-RELATED"/>
    <property type="match status" value="1"/>
</dbReference>
<comment type="caution">
    <text evidence="11">The sequence shown here is derived from an EMBL/GenBank/DDBJ whole genome shotgun (WGS) entry which is preliminary data.</text>
</comment>
<dbReference type="PRINTS" id="PR01456">
    <property type="entry name" value="EPMEMPROT3"/>
</dbReference>
<keyword evidence="3 9" id="KW-0812">Transmembrane</keyword>
<evidence type="ECO:0000256" key="4">
    <source>
        <dbReference type="ARBA" id="ARBA00022989"/>
    </source>
</evidence>
<keyword evidence="4 9" id="KW-1133">Transmembrane helix</keyword>
<dbReference type="Pfam" id="PF00822">
    <property type="entry name" value="PMP22_Claudin"/>
    <property type="match status" value="1"/>
</dbReference>
<evidence type="ECO:0000256" key="6">
    <source>
        <dbReference type="ARBA" id="ARBA00023180"/>
    </source>
</evidence>
<evidence type="ECO:0000256" key="9">
    <source>
        <dbReference type="RuleBase" id="RU363088"/>
    </source>
</evidence>
<dbReference type="AlphaFoldDB" id="A0AAW1B5U6"/>
<evidence type="ECO:0000313" key="12">
    <source>
        <dbReference type="Proteomes" id="UP001474421"/>
    </source>
</evidence>
<sequence>MSRRHRHKGAPQPSGRLPKRPPFPHFPSQRRQASHALSAPTHLARCQGQGEENVRQGDRSTALLPSPALPTASRMSFLLFAVTALHVLILILLFVATLDKSWWVLPDRETVNIWYECLIENQRQNWTCHPVSDSKWLHGVQAFMVLSLLFSSLAFIIFMWQLYTMKRGSLFYATGIFQILTAVSVFTAALIYTIHVDTFQRGRMPGGSYGHCFILAWLSFPLALISGIVYIHLRKKE</sequence>
<evidence type="ECO:0000313" key="11">
    <source>
        <dbReference type="EMBL" id="KAK9397500.1"/>
    </source>
</evidence>
<evidence type="ECO:0000256" key="10">
    <source>
        <dbReference type="SAM" id="MobiDB-lite"/>
    </source>
</evidence>
<keyword evidence="6" id="KW-0325">Glycoprotein</keyword>
<evidence type="ECO:0000256" key="1">
    <source>
        <dbReference type="ARBA" id="ARBA00004141"/>
    </source>
</evidence>
<feature type="transmembrane region" description="Helical" evidence="9">
    <location>
        <begin position="142"/>
        <end position="163"/>
    </location>
</feature>
<gene>
    <name evidence="11" type="ORF">NXF25_020861</name>
</gene>
<dbReference type="Proteomes" id="UP001474421">
    <property type="component" value="Unassembled WGS sequence"/>
</dbReference>
<feature type="region of interest" description="Disordered" evidence="10">
    <location>
        <begin position="1"/>
        <end position="31"/>
    </location>
</feature>
<comment type="similarity">
    <text evidence="2 9">Belongs to the PMP-22/EMP/MP20 family.</text>
</comment>
<organism evidence="11 12">
    <name type="scientific">Crotalus adamanteus</name>
    <name type="common">Eastern diamondback rattlesnake</name>
    <dbReference type="NCBI Taxonomy" id="8729"/>
    <lineage>
        <taxon>Eukaryota</taxon>
        <taxon>Metazoa</taxon>
        <taxon>Chordata</taxon>
        <taxon>Craniata</taxon>
        <taxon>Vertebrata</taxon>
        <taxon>Euteleostomi</taxon>
        <taxon>Lepidosauria</taxon>
        <taxon>Squamata</taxon>
        <taxon>Bifurcata</taxon>
        <taxon>Unidentata</taxon>
        <taxon>Episquamata</taxon>
        <taxon>Toxicofera</taxon>
        <taxon>Serpentes</taxon>
        <taxon>Colubroidea</taxon>
        <taxon>Viperidae</taxon>
        <taxon>Crotalinae</taxon>
        <taxon>Crotalus</taxon>
    </lineage>
</organism>
<comment type="function">
    <text evidence="7">Probably involved in cell proliferation and cell-cell interactions.</text>
</comment>
<keyword evidence="5 9" id="KW-0472">Membrane</keyword>
<evidence type="ECO:0000256" key="7">
    <source>
        <dbReference type="ARBA" id="ARBA00058515"/>
    </source>
</evidence>
<dbReference type="InterPro" id="IPR004031">
    <property type="entry name" value="PMP22/EMP/MP20/Claudin"/>
</dbReference>